<dbReference type="InterPro" id="IPR038377">
    <property type="entry name" value="Na/Glc_symporter_sf"/>
</dbReference>
<feature type="coiled-coil region" evidence="13">
    <location>
        <begin position="226"/>
        <end position="253"/>
    </location>
</feature>
<feature type="coiled-coil region" evidence="13">
    <location>
        <begin position="570"/>
        <end position="597"/>
    </location>
</feature>
<dbReference type="GO" id="GO:0008292">
    <property type="term" value="P:acetylcholine biosynthetic process"/>
    <property type="evidence" value="ECO:0007669"/>
    <property type="project" value="TreeGrafter"/>
</dbReference>
<feature type="transmembrane region" description="Helical" evidence="15">
    <location>
        <begin position="1046"/>
        <end position="1072"/>
    </location>
</feature>
<evidence type="ECO:0000256" key="14">
    <source>
        <dbReference type="SAM" id="MobiDB-lite"/>
    </source>
</evidence>
<evidence type="ECO:0000256" key="9">
    <source>
        <dbReference type="ARBA" id="ARBA00023065"/>
    </source>
</evidence>
<dbReference type="OrthoDB" id="546820at2759"/>
<evidence type="ECO:0000313" key="17">
    <source>
        <dbReference type="Proteomes" id="UP000683360"/>
    </source>
</evidence>
<keyword evidence="11" id="KW-0325">Glycoprotein</keyword>
<comment type="similarity">
    <text evidence="2">Belongs to the sodium:solute symporter (SSF) (TC 2.A.21) family.</text>
</comment>
<dbReference type="PANTHER" id="PTHR45897">
    <property type="entry name" value="HIGH-AFFINITY CHOLINE TRANSPORTER 1"/>
    <property type="match status" value="1"/>
</dbReference>
<keyword evidence="12" id="KW-0739">Sodium transport</keyword>
<evidence type="ECO:0000256" key="1">
    <source>
        <dbReference type="ARBA" id="ARBA00004141"/>
    </source>
</evidence>
<feature type="transmembrane region" description="Helical" evidence="15">
    <location>
        <begin position="1164"/>
        <end position="1186"/>
    </location>
</feature>
<dbReference type="GO" id="GO:0005886">
    <property type="term" value="C:plasma membrane"/>
    <property type="evidence" value="ECO:0007669"/>
    <property type="project" value="TreeGrafter"/>
</dbReference>
<protein>
    <submittedName>
        <fullName evidence="16">SLC5A7</fullName>
    </submittedName>
</protein>
<feature type="region of interest" description="Disordered" evidence="14">
    <location>
        <begin position="112"/>
        <end position="181"/>
    </location>
</feature>
<evidence type="ECO:0000256" key="15">
    <source>
        <dbReference type="SAM" id="Phobius"/>
    </source>
</evidence>
<organism evidence="16 17">
    <name type="scientific">Mytilus edulis</name>
    <name type="common">Blue mussel</name>
    <dbReference type="NCBI Taxonomy" id="6550"/>
    <lineage>
        <taxon>Eukaryota</taxon>
        <taxon>Metazoa</taxon>
        <taxon>Spiralia</taxon>
        <taxon>Lophotrochozoa</taxon>
        <taxon>Mollusca</taxon>
        <taxon>Bivalvia</taxon>
        <taxon>Autobranchia</taxon>
        <taxon>Pteriomorphia</taxon>
        <taxon>Mytilida</taxon>
        <taxon>Mytiloidea</taxon>
        <taxon>Mytilidae</taxon>
        <taxon>Mytilinae</taxon>
        <taxon>Mytilus</taxon>
    </lineage>
</organism>
<keyword evidence="7 15" id="KW-1133">Transmembrane helix</keyword>
<evidence type="ECO:0000256" key="3">
    <source>
        <dbReference type="ARBA" id="ARBA00022448"/>
    </source>
</evidence>
<evidence type="ECO:0000256" key="4">
    <source>
        <dbReference type="ARBA" id="ARBA00022692"/>
    </source>
</evidence>
<evidence type="ECO:0000256" key="12">
    <source>
        <dbReference type="ARBA" id="ARBA00023201"/>
    </source>
</evidence>
<evidence type="ECO:0000256" key="6">
    <source>
        <dbReference type="ARBA" id="ARBA00022979"/>
    </source>
</evidence>
<evidence type="ECO:0000256" key="13">
    <source>
        <dbReference type="SAM" id="Coils"/>
    </source>
</evidence>
<comment type="subcellular location">
    <subcellularLocation>
        <location evidence="1">Membrane</location>
        <topology evidence="1">Multi-pass membrane protein</topology>
    </subcellularLocation>
</comment>
<gene>
    <name evidence="16" type="ORF">MEDL_32182</name>
</gene>
<dbReference type="InterPro" id="IPR052244">
    <property type="entry name" value="Choline_transporter"/>
</dbReference>
<dbReference type="PROSITE" id="PS50283">
    <property type="entry name" value="NA_SOLUT_SYMP_3"/>
    <property type="match status" value="1"/>
</dbReference>
<keyword evidence="9" id="KW-0406">Ion transport</keyword>
<evidence type="ECO:0000313" key="16">
    <source>
        <dbReference type="EMBL" id="CAG2218518.1"/>
    </source>
</evidence>
<evidence type="ECO:0000256" key="7">
    <source>
        <dbReference type="ARBA" id="ARBA00022989"/>
    </source>
</evidence>
<dbReference type="AlphaFoldDB" id="A0A8S3SFI6"/>
<reference evidence="16" key="1">
    <citation type="submission" date="2021-03" db="EMBL/GenBank/DDBJ databases">
        <authorList>
            <person name="Bekaert M."/>
        </authorList>
    </citation>
    <scope>NUCLEOTIDE SEQUENCE</scope>
</reference>
<evidence type="ECO:0000256" key="5">
    <source>
        <dbReference type="ARBA" id="ARBA00022847"/>
    </source>
</evidence>
<feature type="compositionally biased region" description="Low complexity" evidence="14">
    <location>
        <begin position="125"/>
        <end position="136"/>
    </location>
</feature>
<proteinExistence type="inferred from homology"/>
<accession>A0A8S3SFI6</accession>
<name>A0A8S3SFI6_MYTED</name>
<comment type="caution">
    <text evidence="16">The sequence shown here is derived from an EMBL/GenBank/DDBJ whole genome shotgun (WGS) entry which is preliminary data.</text>
</comment>
<keyword evidence="8" id="KW-0915">Sodium</keyword>
<dbReference type="InterPro" id="IPR001734">
    <property type="entry name" value="Na/solute_symporter"/>
</dbReference>
<dbReference type="EMBL" id="CAJPWZ010001600">
    <property type="protein sequence ID" value="CAG2218518.1"/>
    <property type="molecule type" value="Genomic_DNA"/>
</dbReference>
<evidence type="ECO:0000256" key="8">
    <source>
        <dbReference type="ARBA" id="ARBA00023053"/>
    </source>
</evidence>
<keyword evidence="13" id="KW-0175">Coiled coil</keyword>
<feature type="transmembrane region" description="Helical" evidence="15">
    <location>
        <begin position="1133"/>
        <end position="1155"/>
    </location>
</feature>
<feature type="compositionally biased region" description="Polar residues" evidence="14">
    <location>
        <begin position="157"/>
        <end position="181"/>
    </location>
</feature>
<keyword evidence="4 15" id="KW-0812">Transmembrane</keyword>
<keyword evidence="5" id="KW-0769">Symport</keyword>
<keyword evidence="3" id="KW-0813">Transport</keyword>
<keyword evidence="10 15" id="KW-0472">Membrane</keyword>
<feature type="transmembrane region" description="Helical" evidence="15">
    <location>
        <begin position="1078"/>
        <end position="1095"/>
    </location>
</feature>
<feature type="transmembrane region" description="Helical" evidence="15">
    <location>
        <begin position="1206"/>
        <end position="1226"/>
    </location>
</feature>
<evidence type="ECO:0000256" key="2">
    <source>
        <dbReference type="ARBA" id="ARBA00006434"/>
    </source>
</evidence>
<keyword evidence="17" id="KW-1185">Reference proteome</keyword>
<evidence type="ECO:0000256" key="11">
    <source>
        <dbReference type="ARBA" id="ARBA00023180"/>
    </source>
</evidence>
<sequence length="1276" mass="146170">MPSPFLRHSYHYKTMVRTPLDYASSVWSPYKKNNIDKIEGVKRRVTKQLQFTSSQRHELSNETKNFKTINGYYDKEESSFLKVEDDSQHRTSVRTKSNKVIHQRFQYNIRKHSLPVLRYKNPPNQSSRQRQRYSSSETESDSNRPNAKRMKPKSYSLPINLTMSSNPEKTSSQPQPDHTISNNDLYELMMTIKQNQDSLRMSLEQRITNMEIKFTDEIKMNMKTLKDEMSLEFAQVDNKIKELEIKMSNFELNQQATVNTQSTVIEKSVQSKLVFKNIKSDGVDTDGLKTYITELLNALGLEFSVVNAQRIGNPNNGTVNAGNTSRPKPVIVTFADEKQRIDVLKNKRKLKDIDGYKNIYIETDRSRQERMHEANMRQIIKSIPALQFKGGLLPNVCNFEVKLISSLLIDYDIQLATNSRIPDHSILTCTLNISEYERIRNERLNRCETSSKGMKYQSTRKYNVSAIPQGLFASERCTRCLEHVVDSILDVRNIGGRINTIYETLIDALHNEMDDNMDYIDFTPSSNKRKRRNAKPYWNNELRDLLIITNKAEKNYLHFKGDRRLKNNLKNTFKEKRRQFDKRLRQEERKYKAQRLNNIKTLNRTNPKEFWREVNKLGPGKANTNIDSVIMDDGSVSSNPNDILSRWKSEYSKLFSSEIQQADSGFIEQIQQLNEQLEHEYEALNPSTETIDTDLQLMNDPISLEETKRALQSLKNGKAVGIDNIPNEILKNDIVFISESVHGLQTQLETLHKWTKLNCLHVNIDKTKIMHIRKASATRCDSEFMLGNTRIDFANKYRYLGLMISEDMDYAVSVKELSTAASRALGSLTSKYIHMGNMDFATYTKIFENTVIPVMDYASGVWGSKRFDVLERLQYRAIRTFLGVGKTSPIPAITGDMGWTSIFVNNQCNIVRLWCRLMKLSDFRISRKVFLWDIDLSTRYKNTWFNSVKTILNNSGLSALINCTNNHDTISTKYVIESVKTKLGFYQRVHACKTTKIARDSVLVSAILALLMGVPPAIACVIGAATDWNQTMYNGNTELSQDEWSYVLPMVLAYLCPMAVSVFGLGAVSAAVMSSADSIVLAAGSVISHNLYKNCFRPKASQRELTWVLRISILLTGILGAVIAIAVKSVYGLFILCVDAMYVIQMPELTCALWFEKANGYGSVVGFIVGLLLRILGGEPVLSLPAVIKYPWYDPAAGQLFPHKTFAMMCCFTSIISVSLLTDYIFTNDKVDKKFDIFNCFQQNEIEQKDRHQSNAVQLKTDDIFDEKQDELDVFL</sequence>
<dbReference type="Proteomes" id="UP000683360">
    <property type="component" value="Unassembled WGS sequence"/>
</dbReference>
<dbReference type="Pfam" id="PF00474">
    <property type="entry name" value="SSF"/>
    <property type="match status" value="1"/>
</dbReference>
<feature type="transmembrane region" description="Helical" evidence="15">
    <location>
        <begin position="1107"/>
        <end position="1127"/>
    </location>
</feature>
<feature type="transmembrane region" description="Helical" evidence="15">
    <location>
        <begin position="1002"/>
        <end position="1025"/>
    </location>
</feature>
<evidence type="ECO:0000256" key="10">
    <source>
        <dbReference type="ARBA" id="ARBA00023136"/>
    </source>
</evidence>
<dbReference type="PANTHER" id="PTHR45897:SF4">
    <property type="entry name" value="HIGH-AFFINITY CHOLINE TRANSPORTER 1"/>
    <property type="match status" value="1"/>
</dbReference>
<dbReference type="Gene3D" id="1.20.1730.10">
    <property type="entry name" value="Sodium/glucose cotransporter"/>
    <property type="match status" value="1"/>
</dbReference>
<dbReference type="GO" id="GO:0005307">
    <property type="term" value="F:choline:sodium symporter activity"/>
    <property type="evidence" value="ECO:0007669"/>
    <property type="project" value="TreeGrafter"/>
</dbReference>
<keyword evidence="6" id="KW-0530">Neurotransmitter biosynthesis</keyword>